<sequence length="434" mass="49474">MYPKIHFSTGEESSGSGPEFTKGLRPRHQRERNSERPPRNSHGDWPFLRPPERVPEGPVKYPKIHVSTGEESSGSGPEFTQGLRPRHQRERNSERPPRNSHGDWPFLRPPERVPEGPVKYPKIHVSTGEESSGSGPEFTQGLRPRHQRERNSERPPRNSHGDWPFLRPPKRVPEGPVSRRGLTPLGRLQKYPKIHVSTGEESSGSGPEFTQGLRPRHQRERNSERPPRNSHGDWPFLRPPERVPEGPVSRRGLTPLGRLQKYPKIHVSTGEESSGSGPEFTQGLRPRHQRERNSERPPRNSHGDWPFLRPPERVPEGPVGKNSRRSRRISRGGALHRKGERNSRVVPPFQESPRCVSQFQRNRFSLHCLDVQAEDRLPPRVHVGQPCGKASWESLVGKTRGKTIDALIHGADCVTLLLPLWRKAQVHARIRDED</sequence>
<comment type="caution">
    <text evidence="1">The sequence shown here is derived from an EMBL/GenBank/DDBJ whole genome shotgun (WGS) entry which is preliminary data.</text>
</comment>
<evidence type="ECO:0000313" key="1">
    <source>
        <dbReference type="EMBL" id="KAI4559183.1"/>
    </source>
</evidence>
<evidence type="ECO:0000313" key="2">
    <source>
        <dbReference type="Proteomes" id="UP001057279"/>
    </source>
</evidence>
<dbReference type="EMBL" id="CM043048">
    <property type="protein sequence ID" value="KAI4559183.1"/>
    <property type="molecule type" value="Genomic_DNA"/>
</dbReference>
<dbReference type="Proteomes" id="UP001057279">
    <property type="component" value="Linkage Group LG23"/>
</dbReference>
<protein>
    <submittedName>
        <fullName evidence="1">Uncharacterized protein</fullName>
    </submittedName>
</protein>
<proteinExistence type="predicted"/>
<name>A0ACB9U4U8_9CETA</name>
<gene>
    <name evidence="1" type="ORF">MJG53_017709</name>
</gene>
<organism evidence="1 2">
    <name type="scientific">Ovis ammon polii x Ovis aries</name>
    <dbReference type="NCBI Taxonomy" id="2918886"/>
    <lineage>
        <taxon>Eukaryota</taxon>
        <taxon>Metazoa</taxon>
        <taxon>Chordata</taxon>
        <taxon>Craniata</taxon>
        <taxon>Vertebrata</taxon>
        <taxon>Euteleostomi</taxon>
        <taxon>Mammalia</taxon>
        <taxon>Eutheria</taxon>
        <taxon>Laurasiatheria</taxon>
        <taxon>Artiodactyla</taxon>
        <taxon>Ruminantia</taxon>
        <taxon>Pecora</taxon>
        <taxon>Bovidae</taxon>
        <taxon>Caprinae</taxon>
        <taxon>Ovis</taxon>
    </lineage>
</organism>
<accession>A0ACB9U4U8</accession>
<keyword evidence="2" id="KW-1185">Reference proteome</keyword>
<reference evidence="1" key="1">
    <citation type="submission" date="2022-03" db="EMBL/GenBank/DDBJ databases">
        <title>Genomic analyses of argali, domestic sheep and their hybrids provide insights into chromosomal evolution, heterosis and genetic basis of agronomic traits.</title>
        <authorList>
            <person name="Li M."/>
        </authorList>
    </citation>
    <scope>NUCLEOTIDE SEQUENCE</scope>
    <source>
        <strain evidence="1">F1 hybrid</strain>
    </source>
</reference>